<dbReference type="PROSITE" id="PS00932">
    <property type="entry name" value="MOLYBDOPTERIN_PROK_3"/>
    <property type="match status" value="1"/>
</dbReference>
<comment type="cofactor">
    <cofactor evidence="1">
        <name>Mo-bis(molybdopterin guanine dinucleotide)</name>
        <dbReference type="ChEBI" id="CHEBI:60539"/>
    </cofactor>
</comment>
<dbReference type="Gene3D" id="3.40.50.740">
    <property type="match status" value="1"/>
</dbReference>
<dbReference type="SUPFAM" id="SSF53706">
    <property type="entry name" value="Formate dehydrogenase/DMSO reductase, domains 1-3"/>
    <property type="match status" value="1"/>
</dbReference>
<evidence type="ECO:0000256" key="2">
    <source>
        <dbReference type="ARBA" id="ARBA00010312"/>
    </source>
</evidence>
<dbReference type="InterPro" id="IPR006963">
    <property type="entry name" value="Mopterin_OxRdtase_4Fe-4S_dom"/>
</dbReference>
<evidence type="ECO:0000256" key="1">
    <source>
        <dbReference type="ARBA" id="ARBA00001942"/>
    </source>
</evidence>
<evidence type="ECO:0000256" key="6">
    <source>
        <dbReference type="ARBA" id="ARBA00023004"/>
    </source>
</evidence>
<dbReference type="Gene3D" id="2.40.40.20">
    <property type="match status" value="1"/>
</dbReference>
<evidence type="ECO:0000256" key="7">
    <source>
        <dbReference type="ARBA" id="ARBA00023014"/>
    </source>
</evidence>
<dbReference type="InterPro" id="IPR050612">
    <property type="entry name" value="Prok_Mopterin_Oxidored"/>
</dbReference>
<keyword evidence="7" id="KW-0411">Iron-sulfur</keyword>
<evidence type="ECO:0000259" key="8">
    <source>
        <dbReference type="PROSITE" id="PS51669"/>
    </source>
</evidence>
<dbReference type="PANTHER" id="PTHR43742">
    <property type="entry name" value="TRIMETHYLAMINE-N-OXIDE REDUCTASE"/>
    <property type="match status" value="1"/>
</dbReference>
<evidence type="ECO:0000256" key="3">
    <source>
        <dbReference type="ARBA" id="ARBA00022505"/>
    </source>
</evidence>
<evidence type="ECO:0000256" key="5">
    <source>
        <dbReference type="ARBA" id="ARBA00023002"/>
    </source>
</evidence>
<evidence type="ECO:0000313" key="10">
    <source>
        <dbReference type="Proteomes" id="UP001610104"/>
    </source>
</evidence>
<evidence type="ECO:0000313" key="9">
    <source>
        <dbReference type="EMBL" id="MFH6769520.1"/>
    </source>
</evidence>
<protein>
    <submittedName>
        <fullName evidence="9">Molybdopterin-dependent oxidoreductase</fullName>
    </submittedName>
</protein>
<keyword evidence="6" id="KW-0408">Iron</keyword>
<dbReference type="RefSeq" id="WP_395438749.1">
    <property type="nucleotide sequence ID" value="NZ_JBAWKC010000004.1"/>
</dbReference>
<keyword evidence="3" id="KW-0500">Molybdenum</keyword>
<dbReference type="InterPro" id="IPR006657">
    <property type="entry name" value="MoPterin_dinucl-bd_dom"/>
</dbReference>
<dbReference type="InterPro" id="IPR006655">
    <property type="entry name" value="Mopterin_OxRdtase_prok_CS"/>
</dbReference>
<dbReference type="CDD" id="cd02766">
    <property type="entry name" value="MopB_3"/>
    <property type="match status" value="1"/>
</dbReference>
<sequence>MNSQKKKGIDRREFIELGVKTAVGVGLTSLPLISVSCLSVSNTKTVHGACYHDCPDRCSWKVTTVDNKVTAFEASQNNPYTAGKLCDKMLNFPNDVTFNPDRILTPLKRTGDKGKGEFVKISWEQAISEVSTKLKAIINTKGGEAILPYSFGGNQGMIQGDAISNRFFAQIGASQLERTICGSAAVAGLLAVNGQTTGVLPEDIVHSRYIILWGTNPILSNQHLWPFIKKAQSSGATIVTVDPFRSLTAEASDWHIQPRPGTDTALALGLMHVILAENLHDQDYIDKYTVGIEELKEHVQKYDPDYVSQITGLEQETIIALAQAYAQSKPSLIRILIGMEHQVNGASAFRAVAMLPALTGAWRHFGGGLMHFTYEPFGEALNWNSVALPQSLANPKTRSINMIELGKALNNKELNPGIDALFVFNSNPANTTPNQNLVLKGLERTDLLTIVSEHFMTDTARYADYIFPATTVLENWDILDSWGTTYLNINEPAIAPLGESKPNSELFRLLAREMGFNEPYFQESDIDMVKKTLESDHGYLKGITFESLRQNGGQKLHLPNQWMPHAEGHFKTASGKCHFYNANVEPPIPDYIPVVYNKREKEQYPLHLLTIKTPKHFLNSSHANVPTLIEKEGKPYLEINALDASARNIKDGDELKVFNQRGNVYLNARISDRVQQGIVCMPQGFWSSFYKGGSSANALTNDLLTDMGRGGAIQEAKVQIVKV</sequence>
<dbReference type="Gene3D" id="2.20.25.90">
    <property type="entry name" value="ADC-like domains"/>
    <property type="match status" value="1"/>
</dbReference>
<feature type="domain" description="4Fe-4S Mo/W bis-MGD-type" evidence="8">
    <location>
        <begin position="43"/>
        <end position="100"/>
    </location>
</feature>
<keyword evidence="4" id="KW-0479">Metal-binding</keyword>
<name>A0ABW7MSB3_9FLAO</name>
<dbReference type="InterPro" id="IPR006656">
    <property type="entry name" value="Mopterin_OxRdtase"/>
</dbReference>
<gene>
    <name evidence="9" type="ORF">V8G56_12285</name>
</gene>
<dbReference type="Pfam" id="PF04879">
    <property type="entry name" value="Molybdop_Fe4S4"/>
    <property type="match status" value="1"/>
</dbReference>
<dbReference type="Pfam" id="PF01568">
    <property type="entry name" value="Molydop_binding"/>
    <property type="match status" value="1"/>
</dbReference>
<dbReference type="EMBL" id="JBAWKC010000004">
    <property type="protein sequence ID" value="MFH6769520.1"/>
    <property type="molecule type" value="Genomic_DNA"/>
</dbReference>
<dbReference type="Proteomes" id="UP001610104">
    <property type="component" value="Unassembled WGS sequence"/>
</dbReference>
<dbReference type="PANTHER" id="PTHR43742:SF6">
    <property type="entry name" value="OXIDOREDUCTASE YYAE-RELATED"/>
    <property type="match status" value="1"/>
</dbReference>
<dbReference type="InterPro" id="IPR009010">
    <property type="entry name" value="Asp_de-COase-like_dom_sf"/>
</dbReference>
<dbReference type="SUPFAM" id="SSF50692">
    <property type="entry name" value="ADC-like"/>
    <property type="match status" value="1"/>
</dbReference>
<keyword evidence="10" id="KW-1185">Reference proteome</keyword>
<dbReference type="Pfam" id="PF00384">
    <property type="entry name" value="Molybdopterin"/>
    <property type="match status" value="1"/>
</dbReference>
<keyword evidence="5" id="KW-0560">Oxidoreductase</keyword>
<proteinExistence type="inferred from homology"/>
<comment type="similarity">
    <text evidence="2">Belongs to the prokaryotic molybdopterin-containing oxidoreductase family.</text>
</comment>
<dbReference type="Gene3D" id="3.40.228.10">
    <property type="entry name" value="Dimethylsulfoxide Reductase, domain 2"/>
    <property type="match status" value="1"/>
</dbReference>
<dbReference type="Gene3D" id="3.30.2070.10">
    <property type="entry name" value="Formate dehydrogenase/DMSO reductase"/>
    <property type="match status" value="1"/>
</dbReference>
<dbReference type="SMART" id="SM00926">
    <property type="entry name" value="Molybdop_Fe4S4"/>
    <property type="match status" value="1"/>
</dbReference>
<evidence type="ECO:0000256" key="4">
    <source>
        <dbReference type="ARBA" id="ARBA00022723"/>
    </source>
</evidence>
<reference evidence="9 10" key="1">
    <citation type="submission" date="2024-02" db="EMBL/GenBank/DDBJ databases">
        <title>A Gaetbulibacter species isolated from tidal flats and genomic insights of their niches.</title>
        <authorList>
            <person name="Ye Y."/>
        </authorList>
    </citation>
    <scope>NUCLEOTIDE SEQUENCE [LARGE SCALE GENOMIC DNA]</scope>
    <source>
        <strain evidence="9 10">KEM-8</strain>
    </source>
</reference>
<comment type="caution">
    <text evidence="9">The sequence shown here is derived from an EMBL/GenBank/DDBJ whole genome shotgun (WGS) entry which is preliminary data.</text>
</comment>
<dbReference type="PROSITE" id="PS51669">
    <property type="entry name" value="4FE4S_MOW_BIS_MGD"/>
    <property type="match status" value="1"/>
</dbReference>
<accession>A0ABW7MSB3</accession>
<organism evidence="9 10">
    <name type="scientific">Gaetbulibacter aquiaggeris</name>
    <dbReference type="NCBI Taxonomy" id="1735373"/>
    <lineage>
        <taxon>Bacteria</taxon>
        <taxon>Pseudomonadati</taxon>
        <taxon>Bacteroidota</taxon>
        <taxon>Flavobacteriia</taxon>
        <taxon>Flavobacteriales</taxon>
        <taxon>Flavobacteriaceae</taxon>
        <taxon>Gaetbulibacter</taxon>
    </lineage>
</organism>